<feature type="compositionally biased region" description="Low complexity" evidence="3">
    <location>
        <begin position="290"/>
        <end position="303"/>
    </location>
</feature>
<dbReference type="GO" id="GO:0030145">
    <property type="term" value="F:manganese ion binding"/>
    <property type="evidence" value="ECO:0007669"/>
    <property type="project" value="TreeGrafter"/>
</dbReference>
<feature type="binding site" evidence="2">
    <location>
        <begin position="95"/>
        <end position="97"/>
    </location>
    <ligand>
        <name>substrate</name>
    </ligand>
</feature>
<feature type="compositionally biased region" description="Acidic residues" evidence="3">
    <location>
        <begin position="279"/>
        <end position="289"/>
    </location>
</feature>
<dbReference type="GO" id="GO:0016094">
    <property type="term" value="P:polyprenol biosynthetic process"/>
    <property type="evidence" value="ECO:0007669"/>
    <property type="project" value="TreeGrafter"/>
</dbReference>
<comment type="cofactor">
    <cofactor evidence="2">
        <name>Mg(2+)</name>
        <dbReference type="ChEBI" id="CHEBI:18420"/>
    </cofactor>
    <text evidence="2">Binds 2 magnesium ions per subunit.</text>
</comment>
<feature type="region of interest" description="Disordered" evidence="3">
    <location>
        <begin position="1"/>
        <end position="23"/>
    </location>
</feature>
<feature type="binding site" evidence="2">
    <location>
        <position position="55"/>
    </location>
    <ligand>
        <name>substrate</name>
    </ligand>
</feature>
<dbReference type="NCBIfam" id="TIGR00055">
    <property type="entry name" value="uppS"/>
    <property type="match status" value="1"/>
</dbReference>
<accession>A0A518ER48</accession>
<proteinExistence type="inferred from homology"/>
<dbReference type="AlphaFoldDB" id="A0A518ER48"/>
<dbReference type="InterPro" id="IPR036424">
    <property type="entry name" value="UPP_synth-like_sf"/>
</dbReference>
<dbReference type="RefSeq" id="WP_419191209.1">
    <property type="nucleotide sequence ID" value="NZ_CP036434.1"/>
</dbReference>
<comment type="similarity">
    <text evidence="2">Belongs to the UPP synthase family.</text>
</comment>
<dbReference type="GO" id="GO:0005829">
    <property type="term" value="C:cytosol"/>
    <property type="evidence" value="ECO:0007669"/>
    <property type="project" value="TreeGrafter"/>
</dbReference>
<dbReference type="HAMAP" id="MF_01139">
    <property type="entry name" value="ISPT"/>
    <property type="match status" value="1"/>
</dbReference>
<dbReference type="Pfam" id="PF01255">
    <property type="entry name" value="Prenyltransf"/>
    <property type="match status" value="1"/>
</dbReference>
<feature type="region of interest" description="Disordered" evidence="3">
    <location>
        <begin position="267"/>
        <end position="303"/>
    </location>
</feature>
<dbReference type="PANTHER" id="PTHR10291">
    <property type="entry name" value="DEHYDRODOLICHYL DIPHOSPHATE SYNTHASE FAMILY MEMBER"/>
    <property type="match status" value="1"/>
</dbReference>
<feature type="binding site" evidence="2">
    <location>
        <position position="67"/>
    </location>
    <ligand>
        <name>substrate</name>
    </ligand>
</feature>
<dbReference type="Gene3D" id="3.40.1180.10">
    <property type="entry name" value="Decaprenyl diphosphate synthase-like"/>
    <property type="match status" value="1"/>
</dbReference>
<evidence type="ECO:0000256" key="1">
    <source>
        <dbReference type="ARBA" id="ARBA00022679"/>
    </source>
</evidence>
<dbReference type="SUPFAM" id="SSF64005">
    <property type="entry name" value="Undecaprenyl diphosphate synthase"/>
    <property type="match status" value="1"/>
</dbReference>
<evidence type="ECO:0000256" key="2">
    <source>
        <dbReference type="HAMAP-Rule" id="MF_01139"/>
    </source>
</evidence>
<dbReference type="PROSITE" id="PS01066">
    <property type="entry name" value="UPP_SYNTHASE"/>
    <property type="match status" value="1"/>
</dbReference>
<dbReference type="CDD" id="cd00475">
    <property type="entry name" value="Cis_IPPS"/>
    <property type="match status" value="1"/>
</dbReference>
<feature type="active site" description="Proton acceptor" evidence="2">
    <location>
        <position position="98"/>
    </location>
</feature>
<feature type="binding site" evidence="2">
    <location>
        <position position="63"/>
    </location>
    <ligand>
        <name>substrate</name>
    </ligand>
</feature>
<feature type="binding site" evidence="2">
    <location>
        <position position="218"/>
    </location>
    <ligand>
        <name>substrate</name>
    </ligand>
</feature>
<comment type="function">
    <text evidence="2">Catalyzes the condensation of isopentenyl diphosphate (IPP) with allylic pyrophosphates generating different type of terpenoids.</text>
</comment>
<reference evidence="4 5" key="1">
    <citation type="submission" date="2019-02" db="EMBL/GenBank/DDBJ databases">
        <title>Deep-cultivation of Planctomycetes and their phenomic and genomic characterization uncovers novel biology.</title>
        <authorList>
            <person name="Wiegand S."/>
            <person name="Jogler M."/>
            <person name="Boedeker C."/>
            <person name="Pinto D."/>
            <person name="Vollmers J."/>
            <person name="Rivas-Marin E."/>
            <person name="Kohn T."/>
            <person name="Peeters S.H."/>
            <person name="Heuer A."/>
            <person name="Rast P."/>
            <person name="Oberbeckmann S."/>
            <person name="Bunk B."/>
            <person name="Jeske O."/>
            <person name="Meyerdierks A."/>
            <person name="Storesund J.E."/>
            <person name="Kallscheuer N."/>
            <person name="Luecker S."/>
            <person name="Lage O.M."/>
            <person name="Pohl T."/>
            <person name="Merkel B.J."/>
            <person name="Hornburger P."/>
            <person name="Mueller R.-W."/>
            <person name="Bruemmer F."/>
            <person name="Labrenz M."/>
            <person name="Spormann A.M."/>
            <person name="Op den Camp H."/>
            <person name="Overmann J."/>
            <person name="Amann R."/>
            <person name="Jetten M.S.M."/>
            <person name="Mascher T."/>
            <person name="Medema M.H."/>
            <person name="Devos D.P."/>
            <person name="Kaster A.-K."/>
            <person name="Ovreas L."/>
            <person name="Rohde M."/>
            <person name="Galperin M.Y."/>
            <person name="Jogler C."/>
        </authorList>
    </citation>
    <scope>NUCLEOTIDE SEQUENCE [LARGE SCALE GENOMIC DNA]</scope>
    <source>
        <strain evidence="4 5">Poly30</strain>
    </source>
</reference>
<feature type="active site" evidence="2">
    <location>
        <position position="50"/>
    </location>
</feature>
<dbReference type="GO" id="GO:0000287">
    <property type="term" value="F:magnesium ion binding"/>
    <property type="evidence" value="ECO:0007669"/>
    <property type="project" value="UniProtKB-UniRule"/>
</dbReference>
<keyword evidence="2" id="KW-0460">Magnesium</keyword>
<keyword evidence="1 2" id="KW-0808">Transferase</keyword>
<dbReference type="Proteomes" id="UP000320390">
    <property type="component" value="Chromosome"/>
</dbReference>
<sequence>MTGASGEIPGGVRPVGGAPGSAVGDLTPEARAFRDSLKGPFAEHVAIIMDGNGRWAQERGWLRVRGHKEGTDSVREITTTAAKLGIKSLTLYAFSRENWKRPDFEVSTLMRLLRLYLRRERKTLMDNGIRLLAIGRMEDLPRFARRALEETIALTAGNRRMTLRLALSYGGRTEIADAALAMSRDLASGTLLEADVDEDTLRRYLYDPGTPDPDLVIRTAGEMRLSNFLLWQASYAEFYMTQVCWPDFRRKEFEEALRAYAGRKRKFGGLLNDGPQESAPDEEADEEADAALGAGSSAGAQSA</sequence>
<feature type="binding site" evidence="2">
    <location>
        <begin position="51"/>
        <end position="54"/>
    </location>
    <ligand>
        <name>substrate</name>
    </ligand>
</feature>
<dbReference type="EMBL" id="CP036434">
    <property type="protein sequence ID" value="QDV06561.1"/>
    <property type="molecule type" value="Genomic_DNA"/>
</dbReference>
<dbReference type="InterPro" id="IPR001441">
    <property type="entry name" value="UPP_synth-like"/>
</dbReference>
<dbReference type="GO" id="GO:0008834">
    <property type="term" value="F:ditrans,polycis-undecaprenyl-diphosphate synthase [(2E,6E)-farnesyl-diphosphate specific] activity"/>
    <property type="evidence" value="ECO:0007669"/>
    <property type="project" value="TreeGrafter"/>
</dbReference>
<comment type="subunit">
    <text evidence="2">Homodimer.</text>
</comment>
<keyword evidence="2" id="KW-0479">Metal-binding</keyword>
<feature type="binding site" evidence="2">
    <location>
        <begin position="224"/>
        <end position="226"/>
    </location>
    <ligand>
        <name>substrate</name>
    </ligand>
</feature>
<feature type="binding site" evidence="2">
    <location>
        <position position="99"/>
    </location>
    <ligand>
        <name>substrate</name>
    </ligand>
</feature>
<feature type="binding site" evidence="2">
    <location>
        <position position="101"/>
    </location>
    <ligand>
        <name>substrate</name>
    </ligand>
</feature>
<protein>
    <recommendedName>
        <fullName evidence="2">Isoprenyl transferase</fullName>
        <ecNumber evidence="2">2.5.1.-</ecNumber>
    </recommendedName>
</protein>
<name>A0A518ER48_9BACT</name>
<feature type="binding site" evidence="2">
    <location>
        <position position="50"/>
    </location>
    <ligand>
        <name>Mg(2+)</name>
        <dbReference type="ChEBI" id="CHEBI:18420"/>
    </ligand>
</feature>
<feature type="binding site" evidence="2">
    <location>
        <position position="237"/>
    </location>
    <ligand>
        <name>Mg(2+)</name>
        <dbReference type="ChEBI" id="CHEBI:18420"/>
    </ligand>
</feature>
<evidence type="ECO:0000256" key="3">
    <source>
        <dbReference type="SAM" id="MobiDB-lite"/>
    </source>
</evidence>
<dbReference type="InterPro" id="IPR018520">
    <property type="entry name" value="UPP_synth-like_CS"/>
</dbReference>
<evidence type="ECO:0000313" key="5">
    <source>
        <dbReference type="Proteomes" id="UP000320390"/>
    </source>
</evidence>
<organism evidence="4 5">
    <name type="scientific">Saltatorellus ferox</name>
    <dbReference type="NCBI Taxonomy" id="2528018"/>
    <lineage>
        <taxon>Bacteria</taxon>
        <taxon>Pseudomonadati</taxon>
        <taxon>Planctomycetota</taxon>
        <taxon>Planctomycetia</taxon>
        <taxon>Planctomycetia incertae sedis</taxon>
        <taxon>Saltatorellus</taxon>
    </lineage>
</organism>
<gene>
    <name evidence="4" type="ORF">Poly30_20710</name>
</gene>
<dbReference type="FunFam" id="3.40.1180.10:FF:000001">
    <property type="entry name" value="(2E,6E)-farnesyl-diphosphate-specific ditrans,polycis-undecaprenyl-diphosphate synthase"/>
    <property type="match status" value="1"/>
</dbReference>
<keyword evidence="5" id="KW-1185">Reference proteome</keyword>
<evidence type="ECO:0000313" key="4">
    <source>
        <dbReference type="EMBL" id="QDV06561.1"/>
    </source>
</evidence>
<dbReference type="PANTHER" id="PTHR10291:SF0">
    <property type="entry name" value="DEHYDRODOLICHYL DIPHOSPHATE SYNTHASE 2"/>
    <property type="match status" value="1"/>
</dbReference>
<dbReference type="EC" id="2.5.1.-" evidence="2"/>